<keyword evidence="4" id="KW-0812">Transmembrane</keyword>
<name>A0AAU9C852_9BACT</name>
<dbReference type="PANTHER" id="PTHR30146">
    <property type="entry name" value="LACI-RELATED TRANSCRIPTIONAL REPRESSOR"/>
    <property type="match status" value="1"/>
</dbReference>
<dbReference type="Proteomes" id="UP001348817">
    <property type="component" value="Chromosome"/>
</dbReference>
<feature type="domain" description="HTH lacI-type" evidence="5">
    <location>
        <begin position="5"/>
        <end position="59"/>
    </location>
</feature>
<dbReference type="SMART" id="SM00354">
    <property type="entry name" value="HTH_LACI"/>
    <property type="match status" value="1"/>
</dbReference>
<dbReference type="PROSITE" id="PS50932">
    <property type="entry name" value="HTH_LACI_2"/>
    <property type="match status" value="1"/>
</dbReference>
<dbReference type="Pfam" id="PF13377">
    <property type="entry name" value="Peripla_BP_3"/>
    <property type="match status" value="1"/>
</dbReference>
<keyword evidence="3" id="KW-0804">Transcription</keyword>
<dbReference type="InterPro" id="IPR000843">
    <property type="entry name" value="HTH_LacI"/>
</dbReference>
<dbReference type="GO" id="GO:0003700">
    <property type="term" value="F:DNA-binding transcription factor activity"/>
    <property type="evidence" value="ECO:0007669"/>
    <property type="project" value="TreeGrafter"/>
</dbReference>
<keyword evidence="7" id="KW-1185">Reference proteome</keyword>
<dbReference type="InterPro" id="IPR028082">
    <property type="entry name" value="Peripla_BP_I"/>
</dbReference>
<evidence type="ECO:0000256" key="3">
    <source>
        <dbReference type="ARBA" id="ARBA00023163"/>
    </source>
</evidence>
<dbReference type="RefSeq" id="WP_338393421.1">
    <property type="nucleotide sequence ID" value="NZ_AP025314.1"/>
</dbReference>
<dbReference type="Pfam" id="PF00356">
    <property type="entry name" value="LacI"/>
    <property type="match status" value="1"/>
</dbReference>
<evidence type="ECO:0000256" key="4">
    <source>
        <dbReference type="SAM" id="Phobius"/>
    </source>
</evidence>
<dbReference type="KEGG" id="fax:FUAX_05760"/>
<evidence type="ECO:0000313" key="6">
    <source>
        <dbReference type="EMBL" id="BDD08144.1"/>
    </source>
</evidence>
<keyword evidence="1" id="KW-0805">Transcription regulation</keyword>
<dbReference type="SUPFAM" id="SSF47413">
    <property type="entry name" value="lambda repressor-like DNA-binding domains"/>
    <property type="match status" value="1"/>
</dbReference>
<keyword evidence="2" id="KW-0238">DNA-binding</keyword>
<dbReference type="CDD" id="cd06267">
    <property type="entry name" value="PBP1_LacI_sugar_binding-like"/>
    <property type="match status" value="1"/>
</dbReference>
<reference evidence="6 7" key="1">
    <citation type="submission" date="2021-12" db="EMBL/GenBank/DDBJ databases">
        <title>Genome sequencing of bacteria with rrn-lacking chromosome and rrn-plasmid.</title>
        <authorList>
            <person name="Anda M."/>
            <person name="Iwasaki W."/>
        </authorList>
    </citation>
    <scope>NUCLEOTIDE SEQUENCE [LARGE SCALE GENOMIC DNA]</scope>
    <source>
        <strain evidence="6 7">DSM 100852</strain>
    </source>
</reference>
<proteinExistence type="predicted"/>
<sequence length="344" mass="38353">MKRYSSINDLAKDLKLSASTVSRALSDHYSISDKTKKRVREYAKKVGYQPNLNASNLIHRRTNIIGLIVPGITSYFFATILKGILSVLDKENYRLIIMETGDSLEKEIESVRFLTSVRAEGILFSPTSKTDTYEHFEPLVRNRIPFVNFDRGLKDLPCSSVLCDGELGAMKATQHLIDVGCKRIAHITGPENLMNASNRLKGYKKALRKNGLKIDEKLIIKGAFNLERGMGAVRQLFSFDPLPDGILAANDGIALACLSEIRKRNLKAPEDIAVAGFDNEAYSAHFTPPLTSVDNRIFDMGKTAADLCVKQIQSDKPVEPETVILEPELVVRESSRKGRVLHYV</sequence>
<gene>
    <name evidence="6" type="ORF">FUAX_05760</name>
</gene>
<dbReference type="EMBL" id="AP025314">
    <property type="protein sequence ID" value="BDD08144.1"/>
    <property type="molecule type" value="Genomic_DNA"/>
</dbReference>
<dbReference type="Gene3D" id="3.40.50.2300">
    <property type="match status" value="2"/>
</dbReference>
<dbReference type="SUPFAM" id="SSF53822">
    <property type="entry name" value="Periplasmic binding protein-like I"/>
    <property type="match status" value="1"/>
</dbReference>
<protein>
    <submittedName>
        <fullName evidence="6">LacI family transcriptional regulator</fullName>
    </submittedName>
</protein>
<dbReference type="PANTHER" id="PTHR30146:SF109">
    <property type="entry name" value="HTH-TYPE TRANSCRIPTIONAL REGULATOR GALS"/>
    <property type="match status" value="1"/>
</dbReference>
<feature type="transmembrane region" description="Helical" evidence="4">
    <location>
        <begin position="64"/>
        <end position="85"/>
    </location>
</feature>
<evidence type="ECO:0000313" key="7">
    <source>
        <dbReference type="Proteomes" id="UP001348817"/>
    </source>
</evidence>
<accession>A0AAU9C852</accession>
<dbReference type="AlphaFoldDB" id="A0AAU9C852"/>
<dbReference type="Gene3D" id="1.10.260.40">
    <property type="entry name" value="lambda repressor-like DNA-binding domains"/>
    <property type="match status" value="1"/>
</dbReference>
<dbReference type="CDD" id="cd01392">
    <property type="entry name" value="HTH_LacI"/>
    <property type="match status" value="1"/>
</dbReference>
<organism evidence="6 7">
    <name type="scientific">Fulvitalea axinellae</name>
    <dbReference type="NCBI Taxonomy" id="1182444"/>
    <lineage>
        <taxon>Bacteria</taxon>
        <taxon>Pseudomonadati</taxon>
        <taxon>Bacteroidota</taxon>
        <taxon>Cytophagia</taxon>
        <taxon>Cytophagales</taxon>
        <taxon>Persicobacteraceae</taxon>
        <taxon>Fulvitalea</taxon>
    </lineage>
</organism>
<dbReference type="InterPro" id="IPR046335">
    <property type="entry name" value="LacI/GalR-like_sensor"/>
</dbReference>
<evidence type="ECO:0000259" key="5">
    <source>
        <dbReference type="PROSITE" id="PS50932"/>
    </source>
</evidence>
<keyword evidence="4" id="KW-1133">Transmembrane helix</keyword>
<keyword evidence="4" id="KW-0472">Membrane</keyword>
<dbReference type="InterPro" id="IPR010982">
    <property type="entry name" value="Lambda_DNA-bd_dom_sf"/>
</dbReference>
<evidence type="ECO:0000256" key="2">
    <source>
        <dbReference type="ARBA" id="ARBA00023125"/>
    </source>
</evidence>
<dbReference type="GO" id="GO:0000976">
    <property type="term" value="F:transcription cis-regulatory region binding"/>
    <property type="evidence" value="ECO:0007669"/>
    <property type="project" value="TreeGrafter"/>
</dbReference>
<evidence type="ECO:0000256" key="1">
    <source>
        <dbReference type="ARBA" id="ARBA00023015"/>
    </source>
</evidence>